<dbReference type="RefSeq" id="XP_007805512.1">
    <property type="nucleotide sequence ID" value="XM_007807321.1"/>
</dbReference>
<evidence type="ECO:0000313" key="3">
    <source>
        <dbReference type="EMBL" id="ERF68894.1"/>
    </source>
</evidence>
<keyword evidence="4" id="KW-1185">Reference proteome</keyword>
<dbReference type="OrthoDB" id="10351341at2759"/>
<dbReference type="HOGENOM" id="CLU_1288893_0_0_1"/>
<feature type="compositionally biased region" description="Basic and acidic residues" evidence="1">
    <location>
        <begin position="158"/>
        <end position="195"/>
    </location>
</feature>
<keyword evidence="2" id="KW-0472">Membrane</keyword>
<feature type="region of interest" description="Disordered" evidence="1">
    <location>
        <begin position="22"/>
        <end position="44"/>
    </location>
</feature>
<feature type="compositionally biased region" description="Low complexity" evidence="1">
    <location>
        <begin position="127"/>
        <end position="141"/>
    </location>
</feature>
<evidence type="ECO:0000313" key="4">
    <source>
        <dbReference type="Proteomes" id="UP000019373"/>
    </source>
</evidence>
<feature type="compositionally biased region" description="Basic and acidic residues" evidence="1">
    <location>
        <begin position="205"/>
        <end position="214"/>
    </location>
</feature>
<keyword evidence="2" id="KW-0812">Transmembrane</keyword>
<organism evidence="3 4">
    <name type="scientific">Endocarpon pusillum (strain Z07020 / HMAS-L-300199)</name>
    <name type="common">Lichen-forming fungus</name>
    <dbReference type="NCBI Taxonomy" id="1263415"/>
    <lineage>
        <taxon>Eukaryota</taxon>
        <taxon>Fungi</taxon>
        <taxon>Dikarya</taxon>
        <taxon>Ascomycota</taxon>
        <taxon>Pezizomycotina</taxon>
        <taxon>Eurotiomycetes</taxon>
        <taxon>Chaetothyriomycetidae</taxon>
        <taxon>Verrucariales</taxon>
        <taxon>Verrucariaceae</taxon>
        <taxon>Endocarpon</taxon>
    </lineage>
</organism>
<dbReference type="Proteomes" id="UP000019373">
    <property type="component" value="Unassembled WGS sequence"/>
</dbReference>
<reference evidence="4" key="1">
    <citation type="journal article" date="2014" name="BMC Genomics">
        <title>Genome characteristics reveal the impact of lichenization on lichen-forming fungus Endocarpon pusillum Hedwig (Verrucariales, Ascomycota).</title>
        <authorList>
            <person name="Wang Y.-Y."/>
            <person name="Liu B."/>
            <person name="Zhang X.-Y."/>
            <person name="Zhou Q.-M."/>
            <person name="Zhang T."/>
            <person name="Li H."/>
            <person name="Yu Y.-F."/>
            <person name="Zhang X.-L."/>
            <person name="Hao X.-Y."/>
            <person name="Wang M."/>
            <person name="Wang L."/>
            <person name="Wei J.-C."/>
        </authorList>
    </citation>
    <scope>NUCLEOTIDE SEQUENCE [LARGE SCALE GENOMIC DNA]</scope>
    <source>
        <strain evidence="4">Z07020 / HMAS-L-300199</strain>
    </source>
</reference>
<dbReference type="AlphaFoldDB" id="U1HJ03"/>
<feature type="transmembrane region" description="Helical" evidence="2">
    <location>
        <begin position="52"/>
        <end position="70"/>
    </location>
</feature>
<sequence>MPPQAIPTPFASEIGSRIYQTASPTGPVVSSVPTAPASSDDTDRNSRAWSNYLYIVVIFAVVFLLLGLLYRRKRRNLAASTFPRNRFQAFHTHHPSQSRDLSAVQANNRVWRNMRAGPFSHHARMDSAGTRRPGTSGTGSRSRVDLDEEVPPPYVVAEPERTLDRGPSTRETRGWPDRRTRGDLDMNDLLREREAGSINKPPGYQERDITRRDG</sequence>
<dbReference type="GeneID" id="19239501"/>
<proteinExistence type="predicted"/>
<keyword evidence="2" id="KW-1133">Transmembrane helix</keyword>
<name>U1HJ03_ENDPU</name>
<accession>U1HJ03</accession>
<feature type="compositionally biased region" description="Low complexity" evidence="1">
    <location>
        <begin position="22"/>
        <end position="39"/>
    </location>
</feature>
<gene>
    <name evidence="3" type="ORF">EPUS_04546</name>
</gene>
<evidence type="ECO:0000256" key="2">
    <source>
        <dbReference type="SAM" id="Phobius"/>
    </source>
</evidence>
<protein>
    <submittedName>
        <fullName evidence="3">Uncharacterized protein</fullName>
    </submittedName>
</protein>
<dbReference type="EMBL" id="KE721492">
    <property type="protein sequence ID" value="ERF68894.1"/>
    <property type="molecule type" value="Genomic_DNA"/>
</dbReference>
<evidence type="ECO:0000256" key="1">
    <source>
        <dbReference type="SAM" id="MobiDB-lite"/>
    </source>
</evidence>
<feature type="region of interest" description="Disordered" evidence="1">
    <location>
        <begin position="119"/>
        <end position="214"/>
    </location>
</feature>